<name>A0A7W3JUY2_9MICO</name>
<keyword evidence="5" id="KW-1185">Reference proteome</keyword>
<dbReference type="Pfam" id="PF08223">
    <property type="entry name" value="PaaX_C"/>
    <property type="match status" value="1"/>
</dbReference>
<dbReference type="Proteomes" id="UP000524237">
    <property type="component" value="Unassembled WGS sequence"/>
</dbReference>
<dbReference type="Gene3D" id="3.30.70.2650">
    <property type="match status" value="1"/>
</dbReference>
<protein>
    <submittedName>
        <fullName evidence="4">Phenylacetic acid degradation operon negative regulatory protein</fullName>
    </submittedName>
</protein>
<dbReference type="EMBL" id="JACGWU010000006">
    <property type="protein sequence ID" value="MBA8829647.1"/>
    <property type="molecule type" value="Genomic_DNA"/>
</dbReference>
<evidence type="ECO:0000313" key="5">
    <source>
        <dbReference type="Proteomes" id="UP000524237"/>
    </source>
</evidence>
<dbReference type="InterPro" id="IPR012906">
    <property type="entry name" value="PaaX-like_N"/>
</dbReference>
<evidence type="ECO:0000259" key="3">
    <source>
        <dbReference type="Pfam" id="PF20803"/>
    </source>
</evidence>
<dbReference type="InterPro" id="IPR036388">
    <property type="entry name" value="WH-like_DNA-bd_sf"/>
</dbReference>
<dbReference type="Pfam" id="PF07848">
    <property type="entry name" value="PaaX"/>
    <property type="match status" value="1"/>
</dbReference>
<evidence type="ECO:0000259" key="2">
    <source>
        <dbReference type="Pfam" id="PF08223"/>
    </source>
</evidence>
<evidence type="ECO:0000313" key="4">
    <source>
        <dbReference type="EMBL" id="MBA8829647.1"/>
    </source>
</evidence>
<organism evidence="4 5">
    <name type="scientific">Alpinimonas psychrophila</name>
    <dbReference type="NCBI Taxonomy" id="748908"/>
    <lineage>
        <taxon>Bacteria</taxon>
        <taxon>Bacillati</taxon>
        <taxon>Actinomycetota</taxon>
        <taxon>Actinomycetes</taxon>
        <taxon>Micrococcales</taxon>
        <taxon>Microbacteriaceae</taxon>
        <taxon>Alpinimonas</taxon>
    </lineage>
</organism>
<evidence type="ECO:0000259" key="1">
    <source>
        <dbReference type="Pfam" id="PF07848"/>
    </source>
</evidence>
<dbReference type="RefSeq" id="WP_182485076.1">
    <property type="nucleotide sequence ID" value="NZ_JACGWU010000006.1"/>
</dbReference>
<dbReference type="InterPro" id="IPR011965">
    <property type="entry name" value="PaaX_trns_reg"/>
</dbReference>
<proteinExistence type="predicted"/>
<sequence length="287" mass="31726">MAGITSRTLLVTLLGAFARRTEDWMQISAIVSLLDALGAEESSVRTGVSRLKKRKWLIAERRSGRSGYRLTDTAKRSLLSGDKIIWHAREPATLEEGWCIASFSIPETQRAHRHLLRSRLASLGFGNVGAGVWIAPARMHPEASNLIDALDLANYTNLFVGQHRSGQDLQAMVHSSWDLVDIDARYQTFVTGHADDIAVLDSMNGAQVPEREAFVRYMRTLDDWRMLPMRDPGLPRELLPANWAGDEAARVLERVVAELDAPALAFVRSTLEGSISSLPEKTVAIAG</sequence>
<reference evidence="4 5" key="1">
    <citation type="submission" date="2020-07" db="EMBL/GenBank/DDBJ databases">
        <title>Sequencing the genomes of 1000 actinobacteria strains.</title>
        <authorList>
            <person name="Klenk H.-P."/>
        </authorList>
    </citation>
    <scope>NUCLEOTIDE SEQUENCE [LARGE SCALE GENOMIC DNA]</scope>
    <source>
        <strain evidence="4 5">DSM 23737</strain>
    </source>
</reference>
<dbReference type="GO" id="GO:0006351">
    <property type="term" value="P:DNA-templated transcription"/>
    <property type="evidence" value="ECO:0007669"/>
    <property type="project" value="InterPro"/>
</dbReference>
<dbReference type="InterPro" id="IPR013225">
    <property type="entry name" value="PaaX_C"/>
</dbReference>
<dbReference type="PIRSF" id="PIRSF020623">
    <property type="entry name" value="PaaX"/>
    <property type="match status" value="1"/>
</dbReference>
<dbReference type="Gene3D" id="1.10.10.10">
    <property type="entry name" value="Winged helix-like DNA-binding domain superfamily/Winged helix DNA-binding domain"/>
    <property type="match status" value="1"/>
</dbReference>
<dbReference type="AlphaFoldDB" id="A0A7W3JUY2"/>
<dbReference type="Pfam" id="PF20803">
    <property type="entry name" value="PaaX_M"/>
    <property type="match status" value="1"/>
</dbReference>
<feature type="domain" description="Transcriptional repressor PaaX-like central Cas2-like" evidence="3">
    <location>
        <begin position="93"/>
        <end position="173"/>
    </location>
</feature>
<feature type="domain" description="Transcriptional repressor PaaX-like N-terminal" evidence="1">
    <location>
        <begin position="7"/>
        <end position="73"/>
    </location>
</feature>
<feature type="domain" description="Transcriptional repressor PaaX-like C-terminal" evidence="2">
    <location>
        <begin position="177"/>
        <end position="268"/>
    </location>
</feature>
<dbReference type="Gene3D" id="1.20.58.1460">
    <property type="match status" value="1"/>
</dbReference>
<accession>A0A7W3JUY2</accession>
<gene>
    <name evidence="4" type="ORF">FB555_001763</name>
</gene>
<dbReference type="PANTHER" id="PTHR30319">
    <property type="entry name" value="PHENYLACETIC ACID REGULATOR-RELATED TRANSCRIPTIONAL REPRESSOR"/>
    <property type="match status" value="1"/>
</dbReference>
<dbReference type="PANTHER" id="PTHR30319:SF1">
    <property type="entry name" value="TRANSCRIPTIONAL REPRESSOR PAAX"/>
    <property type="match status" value="1"/>
</dbReference>
<dbReference type="InterPro" id="IPR048846">
    <property type="entry name" value="PaaX-like_central"/>
</dbReference>
<comment type="caution">
    <text evidence="4">The sequence shown here is derived from an EMBL/GenBank/DDBJ whole genome shotgun (WGS) entry which is preliminary data.</text>
</comment>